<dbReference type="Proteomes" id="UP001387293">
    <property type="component" value="Unassembled WGS sequence"/>
</dbReference>
<gene>
    <name evidence="1" type="ORF">O7A60_11275</name>
</gene>
<dbReference type="EMBL" id="JAPYKS010000007">
    <property type="protein sequence ID" value="MEI9409346.1"/>
    <property type="molecule type" value="Genomic_DNA"/>
</dbReference>
<keyword evidence="2" id="KW-1185">Reference proteome</keyword>
<name>A0ABU8KW32_9HYPH</name>
<evidence type="ECO:0000313" key="2">
    <source>
        <dbReference type="Proteomes" id="UP001387293"/>
    </source>
</evidence>
<proteinExistence type="predicted"/>
<evidence type="ECO:0000313" key="1">
    <source>
        <dbReference type="EMBL" id="MEI9409346.1"/>
    </source>
</evidence>
<dbReference type="RefSeq" id="WP_337106310.1">
    <property type="nucleotide sequence ID" value="NZ_JAPYKS010000007.1"/>
</dbReference>
<reference evidence="1 2" key="1">
    <citation type="submission" date="2022-12" db="EMBL/GenBank/DDBJ databases">
        <authorList>
            <person name="Muema E."/>
        </authorList>
    </citation>
    <scope>NUCLEOTIDE SEQUENCE [LARGE SCALE GENOMIC DNA]</scope>
    <source>
        <strain evidence="2">1326</strain>
    </source>
</reference>
<accession>A0ABU8KW32</accession>
<protein>
    <submittedName>
        <fullName evidence="1">Uncharacterized protein</fullName>
    </submittedName>
</protein>
<sequence>MKPGTQRQFDEKMRVAGWCEGFAAPNALQLLIDRRIKVDQFQVLFDCLGSVGQSWDFRDSKQMLDAENQIVVRAKELIALLRRAEHDNGWRHVWNSDYEAIESSVEIEQLVDELEVLAQSTSQQLVQIGDMRYISLRPQSGKVRYFYWMSLIAFWQFVLSRDVKASDNGLGRASGPLVAFVTIMSERMEGPAITPGAIRKFIERHRGDVDKFARRFLPSQLVTLHYFASGQLPSKKI</sequence>
<comment type="caution">
    <text evidence="1">The sequence shown here is derived from an EMBL/GenBank/DDBJ whole genome shotgun (WGS) entry which is preliminary data.</text>
</comment>
<organism evidence="1 2">
    <name type="scientific">Mesorhizobium salmacidum</name>
    <dbReference type="NCBI Taxonomy" id="3015171"/>
    <lineage>
        <taxon>Bacteria</taxon>
        <taxon>Pseudomonadati</taxon>
        <taxon>Pseudomonadota</taxon>
        <taxon>Alphaproteobacteria</taxon>
        <taxon>Hyphomicrobiales</taxon>
        <taxon>Phyllobacteriaceae</taxon>
        <taxon>Mesorhizobium</taxon>
    </lineage>
</organism>